<accession>A0ABV5LSK7</accession>
<keyword evidence="2" id="KW-1185">Reference proteome</keyword>
<dbReference type="InterPro" id="IPR009003">
    <property type="entry name" value="Peptidase_S1_PA"/>
</dbReference>
<comment type="caution">
    <text evidence="1">The sequence shown here is derived from an EMBL/GenBank/DDBJ whole genome shotgun (WGS) entry which is preliminary data.</text>
</comment>
<evidence type="ECO:0000313" key="2">
    <source>
        <dbReference type="Proteomes" id="UP001589748"/>
    </source>
</evidence>
<dbReference type="InterPro" id="IPR043504">
    <property type="entry name" value="Peptidase_S1_PA_chymotrypsin"/>
</dbReference>
<reference evidence="1 2" key="1">
    <citation type="submission" date="2024-09" db="EMBL/GenBank/DDBJ databases">
        <authorList>
            <person name="Sun Q."/>
            <person name="Mori K."/>
        </authorList>
    </citation>
    <scope>NUCLEOTIDE SEQUENCE [LARGE SCALE GENOMIC DNA]</scope>
    <source>
        <strain evidence="1 2">TISTR 1856</strain>
    </source>
</reference>
<protein>
    <recommendedName>
        <fullName evidence="3">Trypsin-like peptidase</fullName>
    </recommendedName>
</protein>
<proteinExistence type="predicted"/>
<evidence type="ECO:0008006" key="3">
    <source>
        <dbReference type="Google" id="ProtNLM"/>
    </source>
</evidence>
<sequence>MHIDSARELKAQLRAGALDEIRSQGLRGGAGAPAGSYGSVPGGVASVGISVLGRGSEGPRYGLAVRYSGARGDVLAERARALTSTAAGAELDVRDVGRIRALSFPTGSTPTGGPGGGTGTDTRWAATTLQQRTRPLHPGLSIAQEDVTAGTLGAFVRVEGSDGVYILSNNHVIADSDRASVDDPILQPGPADGGQAADRVARLARAIPLAAGDGNTVDAAIALLADGEEFDPTYPVGRITGFTDPEDEVDVEKVGRTTGWTTGRISAIELDDVAVEYPVGVVSFDGQFEVTGHDRAFSAGGDSGSLVYLPGSGQAVGLLFAGSERGGDNGTGLTFCNPIGLVLSALGATLVG</sequence>
<dbReference type="RefSeq" id="WP_380135298.1">
    <property type="nucleotide sequence ID" value="NZ_JBHLUI010000003.1"/>
</dbReference>
<dbReference type="Proteomes" id="UP001589748">
    <property type="component" value="Unassembled WGS sequence"/>
</dbReference>
<gene>
    <name evidence="1" type="ORF">ACFFVI_08570</name>
</gene>
<organism evidence="1 2">
    <name type="scientific">Kineococcus gynurae</name>
    <dbReference type="NCBI Taxonomy" id="452979"/>
    <lineage>
        <taxon>Bacteria</taxon>
        <taxon>Bacillati</taxon>
        <taxon>Actinomycetota</taxon>
        <taxon>Actinomycetes</taxon>
        <taxon>Kineosporiales</taxon>
        <taxon>Kineosporiaceae</taxon>
        <taxon>Kineococcus</taxon>
    </lineage>
</organism>
<name>A0ABV5LSK7_9ACTN</name>
<dbReference type="EMBL" id="JBHMDM010000004">
    <property type="protein sequence ID" value="MFB9377021.1"/>
    <property type="molecule type" value="Genomic_DNA"/>
</dbReference>
<evidence type="ECO:0000313" key="1">
    <source>
        <dbReference type="EMBL" id="MFB9377021.1"/>
    </source>
</evidence>
<dbReference type="SUPFAM" id="SSF50494">
    <property type="entry name" value="Trypsin-like serine proteases"/>
    <property type="match status" value="1"/>
</dbReference>
<dbReference type="Gene3D" id="2.40.10.10">
    <property type="entry name" value="Trypsin-like serine proteases"/>
    <property type="match status" value="1"/>
</dbReference>